<sequence length="231" mass="24719">MNEYTVPLALQDFMPVMLSSAGLFFLAEMIARTNRATGRVALLGTWLIMLGGGLKAAWKLNMAISGNDIAWMSNALFVLLAPGFTLMACALWAAQAQMRGRPLGFNMPAMALGISGVFLAVAAVLGIAAPAGSAWKFVLLGVTTAANFALSALCIVQAFRMGKREVAILFIINVVAIIILQGLARIPEQTIPLQWTEQIINTLSSAAFAYAAWKLSRETQARLVAGRLQFA</sequence>
<gene>
    <name evidence="2" type="ORF">CUN48_04490</name>
</gene>
<comment type="caution">
    <text evidence="2">The sequence shown here is derived from an EMBL/GenBank/DDBJ whole genome shotgun (WGS) entry which is preliminary data.</text>
</comment>
<proteinExistence type="predicted"/>
<dbReference type="EMBL" id="PGTN01000019">
    <property type="protein sequence ID" value="PJF48281.1"/>
    <property type="molecule type" value="Genomic_DNA"/>
</dbReference>
<feature type="transmembrane region" description="Helical" evidence="1">
    <location>
        <begin position="105"/>
        <end position="131"/>
    </location>
</feature>
<reference evidence="2 3" key="1">
    <citation type="submission" date="2017-11" db="EMBL/GenBank/DDBJ databases">
        <title>Evolution of Phototrophy in the Chloroflexi Phylum Driven by Horizontal Gene Transfer.</title>
        <authorList>
            <person name="Ward L.M."/>
            <person name="Hemp J."/>
            <person name="Shih P.M."/>
            <person name="Mcglynn S.E."/>
            <person name="Fischer W."/>
        </authorList>
    </citation>
    <scope>NUCLEOTIDE SEQUENCE [LARGE SCALE GENOMIC DNA]</scope>
    <source>
        <strain evidence="2">JP3_7</strain>
    </source>
</reference>
<keyword evidence="1" id="KW-0812">Transmembrane</keyword>
<evidence type="ECO:0000313" key="3">
    <source>
        <dbReference type="Proteomes" id="UP000230790"/>
    </source>
</evidence>
<keyword evidence="1" id="KW-0472">Membrane</keyword>
<evidence type="ECO:0000313" key="2">
    <source>
        <dbReference type="EMBL" id="PJF48281.1"/>
    </source>
</evidence>
<feature type="transmembrane region" description="Helical" evidence="1">
    <location>
        <begin position="137"/>
        <end position="159"/>
    </location>
</feature>
<feature type="transmembrane region" description="Helical" evidence="1">
    <location>
        <begin position="166"/>
        <end position="184"/>
    </location>
</feature>
<dbReference type="Proteomes" id="UP000230790">
    <property type="component" value="Unassembled WGS sequence"/>
</dbReference>
<accession>A0A2M8QEQ2</accession>
<protein>
    <submittedName>
        <fullName evidence="2">Uncharacterized protein</fullName>
    </submittedName>
</protein>
<dbReference type="AlphaFoldDB" id="A0A2M8QEQ2"/>
<feature type="transmembrane region" description="Helical" evidence="1">
    <location>
        <begin position="40"/>
        <end position="58"/>
    </location>
</feature>
<evidence type="ECO:0000256" key="1">
    <source>
        <dbReference type="SAM" id="Phobius"/>
    </source>
</evidence>
<name>A0A2M8QEQ2_9CHLR</name>
<feature type="transmembrane region" description="Helical" evidence="1">
    <location>
        <begin position="13"/>
        <end position="31"/>
    </location>
</feature>
<feature type="transmembrane region" description="Helical" evidence="1">
    <location>
        <begin position="70"/>
        <end position="93"/>
    </location>
</feature>
<organism evidence="2 3">
    <name type="scientific">Candidatus Thermofonsia Clade 3 bacterium</name>
    <dbReference type="NCBI Taxonomy" id="2364212"/>
    <lineage>
        <taxon>Bacteria</taxon>
        <taxon>Bacillati</taxon>
        <taxon>Chloroflexota</taxon>
        <taxon>Candidatus Thermofontia</taxon>
        <taxon>Candidatus Thermofonsia Clade 3</taxon>
    </lineage>
</organism>
<keyword evidence="1" id="KW-1133">Transmembrane helix</keyword>